<reference evidence="1 2" key="1">
    <citation type="submission" date="2018-06" db="EMBL/GenBank/DDBJ databases">
        <authorList>
            <consortium name="Pathogen Informatics"/>
            <person name="Doyle S."/>
        </authorList>
    </citation>
    <scope>NUCLEOTIDE SEQUENCE [LARGE SCALE GENOMIC DNA]</scope>
    <source>
        <strain evidence="1 2">NCTC12221</strain>
    </source>
</reference>
<dbReference type="EMBL" id="UGHZ01000001">
    <property type="protein sequence ID" value="STP09593.1"/>
    <property type="molecule type" value="Genomic_DNA"/>
</dbReference>
<evidence type="ECO:0000313" key="2">
    <source>
        <dbReference type="Proteomes" id="UP000255335"/>
    </source>
</evidence>
<protein>
    <submittedName>
        <fullName evidence="1">Uncharacterized protein</fullName>
    </submittedName>
</protein>
<dbReference type="RefSeq" id="WP_115026267.1">
    <property type="nucleotide sequence ID" value="NZ_UGHZ01000001.1"/>
</dbReference>
<sequence length="127" mass="14575">MKILWIAGIFMCVAFAQSSLVHIMQNMEYAMNQMEKGFLYNKKEWINEGLAEFKMLNKELQCTDPNTYLGATQRRNINVVSGIVDRSAENIEVLERFLKQNEMMKSADVYGRILSGCVSCHAIARGW</sequence>
<evidence type="ECO:0000313" key="1">
    <source>
        <dbReference type="EMBL" id="STP09593.1"/>
    </source>
</evidence>
<organism evidence="1 2">
    <name type="scientific">Helicobacter cinaedi</name>
    <dbReference type="NCBI Taxonomy" id="213"/>
    <lineage>
        <taxon>Bacteria</taxon>
        <taxon>Pseudomonadati</taxon>
        <taxon>Campylobacterota</taxon>
        <taxon>Epsilonproteobacteria</taxon>
        <taxon>Campylobacterales</taxon>
        <taxon>Helicobacteraceae</taxon>
        <taxon>Helicobacter</taxon>
    </lineage>
</organism>
<accession>A0A377JPV1</accession>
<name>A0A377JPV1_9HELI</name>
<dbReference type="AlphaFoldDB" id="A0A377JPV1"/>
<dbReference type="Proteomes" id="UP000255335">
    <property type="component" value="Unassembled WGS sequence"/>
</dbReference>
<gene>
    <name evidence="1" type="ORF">NCTC12221_01039</name>
</gene>
<proteinExistence type="predicted"/>